<dbReference type="InterPro" id="IPR036291">
    <property type="entry name" value="NAD(P)-bd_dom_sf"/>
</dbReference>
<dbReference type="InterPro" id="IPR020904">
    <property type="entry name" value="Sc_DH/Rdtase_CS"/>
</dbReference>
<accession>A0A160DVM7</accession>
<keyword evidence="2" id="KW-0560">Oxidoreductase</keyword>
<dbReference type="PATRIC" id="fig|1300342.3.peg.2354"/>
<protein>
    <submittedName>
        <fullName evidence="3">Short-chain dehydrogenase/reductase SDR</fullName>
    </submittedName>
</protein>
<dbReference type="AlphaFoldDB" id="A0A160DVM7"/>
<organism evidence="3 4">
    <name type="scientific">Dokdonella koreensis DS-123</name>
    <dbReference type="NCBI Taxonomy" id="1300342"/>
    <lineage>
        <taxon>Bacteria</taxon>
        <taxon>Pseudomonadati</taxon>
        <taxon>Pseudomonadota</taxon>
        <taxon>Gammaproteobacteria</taxon>
        <taxon>Lysobacterales</taxon>
        <taxon>Rhodanobacteraceae</taxon>
        <taxon>Dokdonella</taxon>
    </lineage>
</organism>
<sequence length="252" mass="25771">MTATGPKRRVVLVTGAARRIGAAIARSLHAAGCDIVLHYRGSRSEAEALARELDAVRAGSTLCVAADLADAAALPGLVDAARARFGRLDGLVNNASAFHATPFGAVTPDHWQALFAANAQAPLLLAQAAAPFLRSAGGAIVNLADIYADRPKADSLVYSAAKAALVSLTRSLAIALAPEVRVNAVAPGAILWPEQTADADAAAERAAMLARTPLGRTGQAAEVAEAVRWLLLDAGYVTGQVLAVDGGRSVVD</sequence>
<dbReference type="PRINTS" id="PR00081">
    <property type="entry name" value="GDHRDH"/>
</dbReference>
<dbReference type="PROSITE" id="PS00061">
    <property type="entry name" value="ADH_SHORT"/>
    <property type="match status" value="1"/>
</dbReference>
<keyword evidence="4" id="KW-1185">Reference proteome</keyword>
<dbReference type="EMBL" id="CP015249">
    <property type="protein sequence ID" value="ANB18424.1"/>
    <property type="molecule type" value="Genomic_DNA"/>
</dbReference>
<dbReference type="PANTHER" id="PTHR43639">
    <property type="entry name" value="OXIDOREDUCTASE, SHORT-CHAIN DEHYDROGENASE/REDUCTASE FAMILY (AFU_ORTHOLOGUE AFUA_5G02870)"/>
    <property type="match status" value="1"/>
</dbReference>
<dbReference type="GO" id="GO:0016491">
    <property type="term" value="F:oxidoreductase activity"/>
    <property type="evidence" value="ECO:0007669"/>
    <property type="project" value="UniProtKB-KW"/>
</dbReference>
<dbReference type="SUPFAM" id="SSF51735">
    <property type="entry name" value="NAD(P)-binding Rossmann-fold domains"/>
    <property type="match status" value="1"/>
</dbReference>
<dbReference type="NCBIfam" id="NF006598">
    <property type="entry name" value="PRK09135.1"/>
    <property type="match status" value="1"/>
</dbReference>
<reference evidence="3 4" key="1">
    <citation type="submission" date="2016-04" db="EMBL/GenBank/DDBJ databases">
        <title>Complete genome sequence of Dokdonella koreensis DS-123T.</title>
        <authorList>
            <person name="Kim J.F."/>
            <person name="Lee H."/>
            <person name="Kwak M.-J."/>
        </authorList>
    </citation>
    <scope>NUCLEOTIDE SEQUENCE [LARGE SCALE GENOMIC DNA]</scope>
    <source>
        <strain evidence="3 4">DS-123</strain>
    </source>
</reference>
<evidence type="ECO:0000313" key="3">
    <source>
        <dbReference type="EMBL" id="ANB18424.1"/>
    </source>
</evidence>
<dbReference type="OrthoDB" id="9793499at2"/>
<dbReference type="Proteomes" id="UP000076830">
    <property type="component" value="Chromosome"/>
</dbReference>
<dbReference type="RefSeq" id="WP_067647830.1">
    <property type="nucleotide sequence ID" value="NZ_CP015249.1"/>
</dbReference>
<dbReference type="InterPro" id="IPR002347">
    <property type="entry name" value="SDR_fam"/>
</dbReference>
<dbReference type="PRINTS" id="PR00080">
    <property type="entry name" value="SDRFAMILY"/>
</dbReference>
<name>A0A160DVM7_9GAMM</name>
<dbReference type="STRING" id="1300342.I596_2416"/>
<dbReference type="KEGG" id="dko:I596_2416"/>
<dbReference type="PANTHER" id="PTHR43639:SF1">
    <property type="entry name" value="SHORT-CHAIN DEHYDROGENASE_REDUCTASE FAMILY PROTEIN"/>
    <property type="match status" value="1"/>
</dbReference>
<evidence type="ECO:0000256" key="1">
    <source>
        <dbReference type="ARBA" id="ARBA00006484"/>
    </source>
</evidence>
<gene>
    <name evidence="3" type="ORF">I596_2416</name>
</gene>
<dbReference type="Gene3D" id="3.40.50.720">
    <property type="entry name" value="NAD(P)-binding Rossmann-like Domain"/>
    <property type="match status" value="1"/>
</dbReference>
<proteinExistence type="inferred from homology"/>
<comment type="similarity">
    <text evidence="1">Belongs to the short-chain dehydrogenases/reductases (SDR) family.</text>
</comment>
<dbReference type="Pfam" id="PF13561">
    <property type="entry name" value="adh_short_C2"/>
    <property type="match status" value="1"/>
</dbReference>
<evidence type="ECO:0000313" key="4">
    <source>
        <dbReference type="Proteomes" id="UP000076830"/>
    </source>
</evidence>
<evidence type="ECO:0000256" key="2">
    <source>
        <dbReference type="ARBA" id="ARBA00023002"/>
    </source>
</evidence>
<dbReference type="FunFam" id="3.40.50.720:FF:000084">
    <property type="entry name" value="Short-chain dehydrogenase reductase"/>
    <property type="match status" value="1"/>
</dbReference>